<sequence length="1183" mass="132230">MLEKTKGMIRRFFPHYYAFFSVGLLFCALFYLLYVAALYQAAFAGGILLVLLMFYVHIPDIDSQHGVQPFLLSTPAVVIGLLVYSFLGVQPGLTPFFLLHTPLTLLLVVIYFLFYEKYICALALSLSPLVMLPIHIGAGIDLSLYGGLGLLIIACSGIAFGFKEHLQEHSRSRGKAFIHSFFDHLWTRYSHIPYLQGRKIPGLAFFSRDGGLLYCNEEYAAVLHGGQDRSSLYGKYNLFDDPNFTEYPMASFFSGAPLSIRGMYDTRKSTASVMSPHRIYLESDFSSVEISGYGDCLMQVVVTGTELADPLFLDDQEVSRRVQLLLHNNFSQLWYLSDPGTIGFANYAFAEFYNLSLRDVVDMPVRQVFSEKDSPEERRENQEVFSLRRQILREVRRKDACGNEVVLRVIKTPKLDINGVVESVMCEATDITDLYDEKLNLSRENSSLARETERARALSTAKSHFVANMSHELRTPLNGVIGMSELLLDTPLSPEQQQFSRIIYKSSKHLLTVINDVLDFSRIEEGKMKIVPVHTDPCECIYAALEVIEHRLYEKGLSLFVHESSLWGCQLILDDLRCKQVIINLLDNAIKFTREGAVWLSVSVETCQTGGTVLSVSVRDTGVGIAPEQQESLLDAFTQGDDSVTRKFGGTGLGLAICRRLIELMGGELQFSSEEHVGTEFYFSIPVKVVDPPVVFPQMKGAFVYLGDDSYRSAFFQDCCATLHLPYHMCRSLDELYDLREKHTAVCFYDPGKASLIDKLKQRYACEAEESLPFVPCTSLITFDAVYSSIQKQVSGTFSPAESTSSVTEPVRPPSLLWRVLLIEDNGVNQKVLVSLLDKCGVQDVTSAETGEAARTLLFQERYDLVFVDWILPDISGIAVVRHLRSQPGENTDVPVVALTARSETAHKETAFAAGVDRYITKPVQYADIVAVIEWAMTATKKNAPSLQECSIYNEALLLENLQGDREVLHTLLTECVRRMPAACRRMQECLADTAYETIGEIAHSLRGMAMNISADRFAAHAKAVEESVNRQQYPAVKDLCERLFASEKELRAALTCAIDSPSPPSQEDFMQSDILNVDDILDNLMNDYDILRDILEEFLNSIPGLVTALEEGVRAGNMQVVDDMAHSIKGAARNIGAERLGDVSYELEKCGKNGCGAKIEGLFATLREEYALLEKEIHKIIG</sequence>
<dbReference type="Pfam" id="PF01627">
    <property type="entry name" value="Hpt"/>
    <property type="match status" value="1"/>
</dbReference>
<dbReference type="Gene3D" id="3.40.50.2300">
    <property type="match status" value="1"/>
</dbReference>
<dbReference type="EC" id="2.7.13.3" evidence="3"/>
<evidence type="ECO:0000256" key="7">
    <source>
        <dbReference type="ARBA" id="ARBA00022741"/>
    </source>
</evidence>
<keyword evidence="6 14" id="KW-0812">Transmembrane</keyword>
<dbReference type="CDD" id="cd00130">
    <property type="entry name" value="PAS"/>
    <property type="match status" value="1"/>
</dbReference>
<dbReference type="PROSITE" id="PS50894">
    <property type="entry name" value="HPT"/>
    <property type="match status" value="2"/>
</dbReference>
<dbReference type="EMBL" id="ASJR01000018">
    <property type="protein sequence ID" value="ERP31169.1"/>
    <property type="molecule type" value="Genomic_DNA"/>
</dbReference>
<dbReference type="InterPro" id="IPR003594">
    <property type="entry name" value="HATPase_dom"/>
</dbReference>
<dbReference type="SMART" id="SM00448">
    <property type="entry name" value="REC"/>
    <property type="match status" value="1"/>
</dbReference>
<evidence type="ECO:0000313" key="18">
    <source>
        <dbReference type="EMBL" id="ERP31169.1"/>
    </source>
</evidence>
<keyword evidence="8 18" id="KW-0418">Kinase</keyword>
<evidence type="ECO:0000256" key="14">
    <source>
        <dbReference type="SAM" id="Phobius"/>
    </source>
</evidence>
<keyword evidence="9" id="KW-0067">ATP-binding</keyword>
<evidence type="ECO:0000313" key="19">
    <source>
        <dbReference type="Proteomes" id="UP000017148"/>
    </source>
</evidence>
<feature type="transmembrane region" description="Helical" evidence="14">
    <location>
        <begin position="93"/>
        <end position="113"/>
    </location>
</feature>
<feature type="domain" description="HPt" evidence="17">
    <location>
        <begin position="1088"/>
        <end position="1181"/>
    </location>
</feature>
<dbReference type="CDD" id="cd00088">
    <property type="entry name" value="HPT"/>
    <property type="match status" value="1"/>
</dbReference>
<feature type="modified residue" description="Phosphohistidine" evidence="12">
    <location>
        <position position="1004"/>
    </location>
</feature>
<dbReference type="SMART" id="SM00388">
    <property type="entry name" value="HisKA"/>
    <property type="match status" value="1"/>
</dbReference>
<dbReference type="SUPFAM" id="SSF47226">
    <property type="entry name" value="Histidine-containing phosphotransfer domain, HPT domain"/>
    <property type="match status" value="2"/>
</dbReference>
<evidence type="ECO:0000256" key="6">
    <source>
        <dbReference type="ARBA" id="ARBA00022692"/>
    </source>
</evidence>
<dbReference type="Pfam" id="PF08448">
    <property type="entry name" value="PAS_4"/>
    <property type="match status" value="1"/>
</dbReference>
<feature type="domain" description="Histidine kinase" evidence="15">
    <location>
        <begin position="468"/>
        <end position="689"/>
    </location>
</feature>
<dbReference type="Gene3D" id="3.30.565.10">
    <property type="entry name" value="Histidine kinase-like ATPase, C-terminal domain"/>
    <property type="match status" value="1"/>
</dbReference>
<dbReference type="InterPro" id="IPR035965">
    <property type="entry name" value="PAS-like_dom_sf"/>
</dbReference>
<dbReference type="SMART" id="SM00387">
    <property type="entry name" value="HATPase_c"/>
    <property type="match status" value="1"/>
</dbReference>
<keyword evidence="7" id="KW-0547">Nucleotide-binding</keyword>
<dbReference type="GO" id="GO:0005524">
    <property type="term" value="F:ATP binding"/>
    <property type="evidence" value="ECO:0007669"/>
    <property type="project" value="UniProtKB-KW"/>
</dbReference>
<evidence type="ECO:0000256" key="1">
    <source>
        <dbReference type="ARBA" id="ARBA00000085"/>
    </source>
</evidence>
<protein>
    <recommendedName>
        <fullName evidence="3">histidine kinase</fullName>
        <ecNumber evidence="3">2.7.13.3</ecNumber>
    </recommendedName>
</protein>
<dbReference type="InterPro" id="IPR008207">
    <property type="entry name" value="Sig_transdc_His_kin_Hpt_dom"/>
</dbReference>
<dbReference type="eggNOG" id="COG5002">
    <property type="taxonomic scope" value="Bacteria"/>
</dbReference>
<comment type="subcellular location">
    <subcellularLocation>
        <location evidence="2">Membrane</location>
    </subcellularLocation>
</comment>
<keyword evidence="4 13" id="KW-0597">Phosphoprotein</keyword>
<accession>U7D3T6</accession>
<feature type="transmembrane region" description="Helical" evidence="14">
    <location>
        <begin position="118"/>
        <end position="136"/>
    </location>
</feature>
<dbReference type="CDD" id="cd00082">
    <property type="entry name" value="HisKA"/>
    <property type="match status" value="1"/>
</dbReference>
<keyword evidence="5" id="KW-0808">Transferase</keyword>
<evidence type="ECO:0000256" key="5">
    <source>
        <dbReference type="ARBA" id="ARBA00022679"/>
    </source>
</evidence>
<evidence type="ECO:0000256" key="9">
    <source>
        <dbReference type="ARBA" id="ARBA00022840"/>
    </source>
</evidence>
<dbReference type="CDD" id="cd17546">
    <property type="entry name" value="REC_hyHK_CKI1_RcsC-like"/>
    <property type="match status" value="1"/>
</dbReference>
<dbReference type="PANTHER" id="PTHR45339:SF5">
    <property type="entry name" value="HISTIDINE KINASE"/>
    <property type="match status" value="1"/>
</dbReference>
<dbReference type="InterPro" id="IPR011006">
    <property type="entry name" value="CheY-like_superfamily"/>
</dbReference>
<evidence type="ECO:0000256" key="12">
    <source>
        <dbReference type="PROSITE-ProRule" id="PRU00110"/>
    </source>
</evidence>
<dbReference type="OrthoDB" id="9790669at2"/>
<feature type="transmembrane region" description="Helical" evidence="14">
    <location>
        <begin position="12"/>
        <end position="32"/>
    </location>
</feature>
<dbReference type="Pfam" id="PF00512">
    <property type="entry name" value="HisKA"/>
    <property type="match status" value="1"/>
</dbReference>
<evidence type="ECO:0000256" key="13">
    <source>
        <dbReference type="PROSITE-ProRule" id="PRU00169"/>
    </source>
</evidence>
<dbReference type="InterPro" id="IPR036641">
    <property type="entry name" value="HPT_dom_sf"/>
</dbReference>
<dbReference type="SUPFAM" id="SSF55785">
    <property type="entry name" value="PYP-like sensor domain (PAS domain)"/>
    <property type="match status" value="1"/>
</dbReference>
<evidence type="ECO:0000259" key="17">
    <source>
        <dbReference type="PROSITE" id="PS50894"/>
    </source>
</evidence>
<comment type="caution">
    <text evidence="18">The sequence shown here is derived from an EMBL/GenBank/DDBJ whole genome shotgun (WGS) entry which is preliminary data.</text>
</comment>
<evidence type="ECO:0000256" key="3">
    <source>
        <dbReference type="ARBA" id="ARBA00012438"/>
    </source>
</evidence>
<dbReference type="InterPro" id="IPR036890">
    <property type="entry name" value="HATPase_C_sf"/>
</dbReference>
<dbReference type="Pfam" id="PF00072">
    <property type="entry name" value="Response_reg"/>
    <property type="match status" value="1"/>
</dbReference>
<dbReference type="InterPro" id="IPR036097">
    <property type="entry name" value="HisK_dim/P_sf"/>
</dbReference>
<feature type="domain" description="Response regulatory" evidence="16">
    <location>
        <begin position="819"/>
        <end position="937"/>
    </location>
</feature>
<keyword evidence="11 14" id="KW-0472">Membrane</keyword>
<evidence type="ECO:0000256" key="4">
    <source>
        <dbReference type="ARBA" id="ARBA00022553"/>
    </source>
</evidence>
<name>U7D3T6_9BACT</name>
<dbReference type="RefSeq" id="WP_022637388.1">
    <property type="nucleotide sequence ID" value="NZ_ASJR01000018.1"/>
</dbReference>
<evidence type="ECO:0000256" key="2">
    <source>
        <dbReference type="ARBA" id="ARBA00004370"/>
    </source>
</evidence>
<dbReference type="PROSITE" id="PS50109">
    <property type="entry name" value="HIS_KIN"/>
    <property type="match status" value="1"/>
</dbReference>
<dbReference type="AlphaFoldDB" id="U7D3T6"/>
<feature type="modified residue" description="4-aspartylphosphate" evidence="13">
    <location>
        <position position="869"/>
    </location>
</feature>
<keyword evidence="10 14" id="KW-1133">Transmembrane helix</keyword>
<evidence type="ECO:0000259" key="16">
    <source>
        <dbReference type="PROSITE" id="PS50110"/>
    </source>
</evidence>
<feature type="domain" description="HPt" evidence="17">
    <location>
        <begin position="965"/>
        <end position="1058"/>
    </location>
</feature>
<dbReference type="SMART" id="SM00073">
    <property type="entry name" value="HPT"/>
    <property type="match status" value="2"/>
</dbReference>
<dbReference type="SUPFAM" id="SSF55874">
    <property type="entry name" value="ATPase domain of HSP90 chaperone/DNA topoisomerase II/histidine kinase"/>
    <property type="match status" value="1"/>
</dbReference>
<evidence type="ECO:0000259" key="15">
    <source>
        <dbReference type="PROSITE" id="PS50109"/>
    </source>
</evidence>
<feature type="transmembrane region" description="Helical" evidence="14">
    <location>
        <begin position="38"/>
        <end position="58"/>
    </location>
</feature>
<evidence type="ECO:0000256" key="10">
    <source>
        <dbReference type="ARBA" id="ARBA00022989"/>
    </source>
</evidence>
<dbReference type="PANTHER" id="PTHR45339">
    <property type="entry name" value="HYBRID SIGNAL TRANSDUCTION HISTIDINE KINASE J"/>
    <property type="match status" value="1"/>
</dbReference>
<keyword evidence="19" id="KW-1185">Reference proteome</keyword>
<dbReference type="CDD" id="cd16922">
    <property type="entry name" value="HATPase_EvgS-ArcB-TorS-like"/>
    <property type="match status" value="1"/>
</dbReference>
<feature type="transmembrane region" description="Helical" evidence="14">
    <location>
        <begin position="70"/>
        <end position="87"/>
    </location>
</feature>
<gene>
    <name evidence="18" type="ORF">CALK_1968</name>
</gene>
<dbReference type="Gene3D" id="1.20.120.160">
    <property type="entry name" value="HPT domain"/>
    <property type="match status" value="2"/>
</dbReference>
<organism evidence="18 19">
    <name type="scientific">Chitinivibrio alkaliphilus ACht1</name>
    <dbReference type="NCBI Taxonomy" id="1313304"/>
    <lineage>
        <taxon>Bacteria</taxon>
        <taxon>Pseudomonadati</taxon>
        <taxon>Fibrobacterota</taxon>
        <taxon>Chitinivibrionia</taxon>
        <taxon>Chitinivibrionales</taxon>
        <taxon>Chitinivibrionaceae</taxon>
        <taxon>Chitinivibrio</taxon>
    </lineage>
</organism>
<evidence type="ECO:0000256" key="11">
    <source>
        <dbReference type="ARBA" id="ARBA00023136"/>
    </source>
</evidence>
<proteinExistence type="predicted"/>
<dbReference type="InterPro" id="IPR005467">
    <property type="entry name" value="His_kinase_dom"/>
</dbReference>
<dbReference type="FunFam" id="1.10.287.130:FF:000004">
    <property type="entry name" value="Ethylene receptor 1"/>
    <property type="match status" value="1"/>
</dbReference>
<dbReference type="FunFam" id="3.30.565.10:FF:000010">
    <property type="entry name" value="Sensor histidine kinase RcsC"/>
    <property type="match status" value="1"/>
</dbReference>
<dbReference type="GO" id="GO:0000155">
    <property type="term" value="F:phosphorelay sensor kinase activity"/>
    <property type="evidence" value="ECO:0007669"/>
    <property type="project" value="InterPro"/>
</dbReference>
<dbReference type="STRING" id="1313304.CALK_1968"/>
<dbReference type="SUPFAM" id="SSF52172">
    <property type="entry name" value="CheY-like"/>
    <property type="match status" value="1"/>
</dbReference>
<reference evidence="18 19" key="1">
    <citation type="journal article" date="2013" name="Environ. Microbiol.">
        <title>Genome analysis of Chitinivibrio alkaliphilus gen. nov., sp. nov., a novel extremely haloalkaliphilic anaerobic chitinolytic bacterium from the candidate phylum Termite Group 3.</title>
        <authorList>
            <person name="Sorokin D.Y."/>
            <person name="Gumerov V.M."/>
            <person name="Rakitin A.L."/>
            <person name="Beletsky A.V."/>
            <person name="Damste J.S."/>
            <person name="Muyzer G."/>
            <person name="Mardanov A.V."/>
            <person name="Ravin N.V."/>
        </authorList>
    </citation>
    <scope>NUCLEOTIDE SEQUENCE [LARGE SCALE GENOMIC DNA]</scope>
    <source>
        <strain evidence="18 19">ACht1</strain>
    </source>
</reference>
<comment type="catalytic activity">
    <reaction evidence="1">
        <text>ATP + protein L-histidine = ADP + protein N-phospho-L-histidine.</text>
        <dbReference type="EC" id="2.7.13.3"/>
    </reaction>
</comment>
<dbReference type="Gene3D" id="3.30.450.20">
    <property type="entry name" value="PAS domain"/>
    <property type="match status" value="1"/>
</dbReference>
<dbReference type="InterPro" id="IPR004358">
    <property type="entry name" value="Sig_transdc_His_kin-like_C"/>
</dbReference>
<dbReference type="InterPro" id="IPR013656">
    <property type="entry name" value="PAS_4"/>
</dbReference>
<dbReference type="Proteomes" id="UP000017148">
    <property type="component" value="Unassembled WGS sequence"/>
</dbReference>
<dbReference type="PRINTS" id="PR00344">
    <property type="entry name" value="BCTRLSENSOR"/>
</dbReference>
<dbReference type="InterPro" id="IPR000014">
    <property type="entry name" value="PAS"/>
</dbReference>
<dbReference type="Gene3D" id="1.10.287.130">
    <property type="match status" value="1"/>
</dbReference>
<dbReference type="SUPFAM" id="SSF47384">
    <property type="entry name" value="Homodimeric domain of signal transducing histidine kinase"/>
    <property type="match status" value="1"/>
</dbReference>
<dbReference type="GO" id="GO:0005886">
    <property type="term" value="C:plasma membrane"/>
    <property type="evidence" value="ECO:0007669"/>
    <property type="project" value="UniProtKB-SubCell"/>
</dbReference>
<feature type="modified residue" description="Phosphohistidine" evidence="12">
    <location>
        <position position="1127"/>
    </location>
</feature>
<dbReference type="InterPro" id="IPR003661">
    <property type="entry name" value="HisK_dim/P_dom"/>
</dbReference>
<evidence type="ECO:0000256" key="8">
    <source>
        <dbReference type="ARBA" id="ARBA00022777"/>
    </source>
</evidence>
<dbReference type="NCBIfam" id="TIGR00229">
    <property type="entry name" value="sensory_box"/>
    <property type="match status" value="1"/>
</dbReference>
<dbReference type="PROSITE" id="PS50110">
    <property type="entry name" value="RESPONSE_REGULATORY"/>
    <property type="match status" value="1"/>
</dbReference>
<dbReference type="Pfam" id="PF02518">
    <property type="entry name" value="HATPase_c"/>
    <property type="match status" value="1"/>
</dbReference>
<dbReference type="InterPro" id="IPR001789">
    <property type="entry name" value="Sig_transdc_resp-reg_receiver"/>
</dbReference>